<dbReference type="Pfam" id="PF12796">
    <property type="entry name" value="Ank_2"/>
    <property type="match status" value="4"/>
</dbReference>
<evidence type="ECO:0000256" key="1">
    <source>
        <dbReference type="ARBA" id="ARBA00022737"/>
    </source>
</evidence>
<dbReference type="AlphaFoldDB" id="A0A9P5TZ71"/>
<dbReference type="PROSITE" id="PS50297">
    <property type="entry name" value="ANK_REP_REGION"/>
    <property type="match status" value="2"/>
</dbReference>
<dbReference type="Proteomes" id="UP000772434">
    <property type="component" value="Unassembled WGS sequence"/>
</dbReference>
<dbReference type="SUPFAM" id="SSF52540">
    <property type="entry name" value="P-loop containing nucleoside triphosphate hydrolases"/>
    <property type="match status" value="1"/>
</dbReference>
<dbReference type="PANTHER" id="PTHR10039">
    <property type="entry name" value="AMELOGENIN"/>
    <property type="match status" value="1"/>
</dbReference>
<keyword evidence="2" id="KW-0040">ANK repeat</keyword>
<name>A0A9P5TZ71_9AGAR</name>
<dbReference type="SUPFAM" id="SSF48403">
    <property type="entry name" value="Ankyrin repeat"/>
    <property type="match status" value="1"/>
</dbReference>
<keyword evidence="1" id="KW-0677">Repeat</keyword>
<dbReference type="Gene3D" id="1.25.40.20">
    <property type="entry name" value="Ankyrin repeat-containing domain"/>
    <property type="match status" value="1"/>
</dbReference>
<sequence length="851" mass="93646">MKFSPSPQLDLHNRAENMTEVYAPGSMFANASKFNVNNSQFIVNNYRSWNNNDVSAIRDWLKAPDPSTNFVAAYDKKTAGTGEWILSHSEYVKWCQGEPGILWILGKVGSGKTILSTTIIKHIQENSAVGCYYYYFDNRDNLKTKTTARGLLQSVLLQMATRSEGVHPALQALYKQCNQGVMEPTTKDLSTTLAAVAKDLSPVFMVLDAMDECIEAIDVFKHLVQLNNLYIAVTSRYLAEASYDVTGNIHLDKAENAFEQDVLKYLQDKLGHRRLKQELFTEIVNHLTQESQGQFRWVDCQVTVLQQCKTPKAIQDALKKLPKSLEETYTVVIKRISESEHADDAGRLLRWLTYAFEPLSIAQVTEILAVELDEQIFDPAARSLELETGVYDILDSTLIVVNINNIVQLAHNSVKEFLVASKGQQHLVGLIEINEQLAHSTICQTCLIYLLQFKSEQGYEFEKDYPLSIYAARYWPSHMRRLGKEGLKHRLAHDLAVSLIKHRSELSYINWVRIHGPERNKRAICNPNLRADEIQPPLYYMAYEGLAMIVGHLISEETADVNAQGGLYGNALQAAAAQGNKDSVQLLLEHKTDVNTPGGYYGNALQAAAAKGNKDIVQLLLEHKADVHAPHGYYGNALQAAAAQGSKDIVQLLLEHKADANGKGGMHGNALQAAAIQGSKNIVQLLLEHKADVNAPGGCYGNALQAAAAKGNKDIVQLLLEHKANVNAPRGYYGNALQAAAAQGNTDIVQLLLEHKADANAKCGIHGNALQLAAGKGNMDIVQLLIEHNADVCAQGGFYGNALQAAAIQGSKHIVQLLLDHGADVIAQGGKYRNPSRQLLAVATRILSSFC</sequence>
<dbReference type="SMART" id="SM00248">
    <property type="entry name" value="ANK"/>
    <property type="match status" value="9"/>
</dbReference>
<dbReference type="InterPro" id="IPR054471">
    <property type="entry name" value="GPIID_WHD"/>
</dbReference>
<feature type="repeat" description="ANK" evidence="2">
    <location>
        <begin position="600"/>
        <end position="632"/>
    </location>
</feature>
<dbReference type="OrthoDB" id="448455at2759"/>
<feature type="repeat" description="ANK" evidence="2">
    <location>
        <begin position="666"/>
        <end position="698"/>
    </location>
</feature>
<feature type="domain" description="GPI inositol-deacylase winged helix" evidence="3">
    <location>
        <begin position="342"/>
        <end position="421"/>
    </location>
</feature>
<dbReference type="InterPro" id="IPR036770">
    <property type="entry name" value="Ankyrin_rpt-contain_sf"/>
</dbReference>
<evidence type="ECO:0000313" key="6">
    <source>
        <dbReference type="Proteomes" id="UP000772434"/>
    </source>
</evidence>
<dbReference type="PROSITE" id="PS50088">
    <property type="entry name" value="ANK_REPEAT"/>
    <property type="match status" value="6"/>
</dbReference>
<organism evidence="5 6">
    <name type="scientific">Rhodocollybia butyracea</name>
    <dbReference type="NCBI Taxonomy" id="206335"/>
    <lineage>
        <taxon>Eukaryota</taxon>
        <taxon>Fungi</taxon>
        <taxon>Dikarya</taxon>
        <taxon>Basidiomycota</taxon>
        <taxon>Agaricomycotina</taxon>
        <taxon>Agaricomycetes</taxon>
        <taxon>Agaricomycetidae</taxon>
        <taxon>Agaricales</taxon>
        <taxon>Marasmiineae</taxon>
        <taxon>Omphalotaceae</taxon>
        <taxon>Rhodocollybia</taxon>
    </lineage>
</organism>
<dbReference type="Pfam" id="PF22939">
    <property type="entry name" value="WHD_GPIID"/>
    <property type="match status" value="1"/>
</dbReference>
<feature type="repeat" description="ANK" evidence="2">
    <location>
        <begin position="702"/>
        <end position="731"/>
    </location>
</feature>
<dbReference type="InterPro" id="IPR056884">
    <property type="entry name" value="NPHP3-like_N"/>
</dbReference>
<feature type="repeat" description="ANK" evidence="2">
    <location>
        <begin position="801"/>
        <end position="830"/>
    </location>
</feature>
<dbReference type="PANTHER" id="PTHR10039:SF16">
    <property type="entry name" value="GPI INOSITOL-DEACYLASE"/>
    <property type="match status" value="1"/>
</dbReference>
<feature type="domain" description="Nephrocystin 3-like N-terminal" evidence="4">
    <location>
        <begin position="80"/>
        <end position="236"/>
    </location>
</feature>
<evidence type="ECO:0000259" key="4">
    <source>
        <dbReference type="Pfam" id="PF24883"/>
    </source>
</evidence>
<reference evidence="5" key="1">
    <citation type="submission" date="2020-11" db="EMBL/GenBank/DDBJ databases">
        <authorList>
            <consortium name="DOE Joint Genome Institute"/>
            <person name="Ahrendt S."/>
            <person name="Riley R."/>
            <person name="Andreopoulos W."/>
            <person name="Labutti K."/>
            <person name="Pangilinan J."/>
            <person name="Ruiz-Duenas F.J."/>
            <person name="Barrasa J.M."/>
            <person name="Sanchez-Garcia M."/>
            <person name="Camarero S."/>
            <person name="Miyauchi S."/>
            <person name="Serrano A."/>
            <person name="Linde D."/>
            <person name="Babiker R."/>
            <person name="Drula E."/>
            <person name="Ayuso-Fernandez I."/>
            <person name="Pacheco R."/>
            <person name="Padilla G."/>
            <person name="Ferreira P."/>
            <person name="Barriuso J."/>
            <person name="Kellner H."/>
            <person name="Castanera R."/>
            <person name="Alfaro M."/>
            <person name="Ramirez L."/>
            <person name="Pisabarro A.G."/>
            <person name="Kuo A."/>
            <person name="Tritt A."/>
            <person name="Lipzen A."/>
            <person name="He G."/>
            <person name="Yan M."/>
            <person name="Ng V."/>
            <person name="Cullen D."/>
            <person name="Martin F."/>
            <person name="Rosso M.-N."/>
            <person name="Henrissat B."/>
            <person name="Hibbett D."/>
            <person name="Martinez A.T."/>
            <person name="Grigoriev I.V."/>
        </authorList>
    </citation>
    <scope>NUCLEOTIDE SEQUENCE</scope>
    <source>
        <strain evidence="5">AH 40177</strain>
    </source>
</reference>
<proteinExistence type="predicted"/>
<feature type="repeat" description="ANK" evidence="2">
    <location>
        <begin position="765"/>
        <end position="797"/>
    </location>
</feature>
<dbReference type="InterPro" id="IPR027417">
    <property type="entry name" value="P-loop_NTPase"/>
</dbReference>
<dbReference type="InterPro" id="IPR002110">
    <property type="entry name" value="Ankyrin_rpt"/>
</dbReference>
<evidence type="ECO:0000259" key="3">
    <source>
        <dbReference type="Pfam" id="PF22939"/>
    </source>
</evidence>
<evidence type="ECO:0000256" key="2">
    <source>
        <dbReference type="PROSITE-ProRule" id="PRU00023"/>
    </source>
</evidence>
<gene>
    <name evidence="5" type="ORF">BDP27DRAFT_1407075</name>
</gene>
<dbReference type="EMBL" id="JADNRY010000239">
    <property type="protein sequence ID" value="KAF9060541.1"/>
    <property type="molecule type" value="Genomic_DNA"/>
</dbReference>
<feature type="repeat" description="ANK" evidence="2">
    <location>
        <begin position="732"/>
        <end position="764"/>
    </location>
</feature>
<evidence type="ECO:0000313" key="5">
    <source>
        <dbReference type="EMBL" id="KAF9060541.1"/>
    </source>
</evidence>
<keyword evidence="6" id="KW-1185">Reference proteome</keyword>
<dbReference type="Gene3D" id="3.40.50.300">
    <property type="entry name" value="P-loop containing nucleotide triphosphate hydrolases"/>
    <property type="match status" value="1"/>
</dbReference>
<accession>A0A9P5TZ71</accession>
<protein>
    <submittedName>
        <fullName evidence="5">Ankyrin repeat-containing domain protein</fullName>
    </submittedName>
</protein>
<dbReference type="Pfam" id="PF24883">
    <property type="entry name" value="NPHP3_N"/>
    <property type="match status" value="1"/>
</dbReference>
<comment type="caution">
    <text evidence="5">The sequence shown here is derived from an EMBL/GenBank/DDBJ whole genome shotgun (WGS) entry which is preliminary data.</text>
</comment>